<accession>A0A382BMF7</accession>
<dbReference type="SUPFAM" id="SSF53822">
    <property type="entry name" value="Periplasmic binding protein-like I"/>
    <property type="match status" value="1"/>
</dbReference>
<dbReference type="PANTHER" id="PTHR30483:SF37">
    <property type="entry name" value="ABC TRANSPORTER SUBSTRATE-BINDING PROTEIN"/>
    <property type="match status" value="1"/>
</dbReference>
<dbReference type="InterPro" id="IPR051010">
    <property type="entry name" value="BCAA_transport"/>
</dbReference>
<keyword evidence="1" id="KW-0732">Signal</keyword>
<name>A0A382BMF7_9ZZZZ</name>
<feature type="domain" description="Leucine-binding protein" evidence="2">
    <location>
        <begin position="3"/>
        <end position="248"/>
    </location>
</feature>
<dbReference type="Gene3D" id="3.40.50.2300">
    <property type="match status" value="2"/>
</dbReference>
<gene>
    <name evidence="3" type="ORF">METZ01_LOCUS167728</name>
</gene>
<dbReference type="InterPro" id="IPR028081">
    <property type="entry name" value="Leu-bd"/>
</dbReference>
<dbReference type="PANTHER" id="PTHR30483">
    <property type="entry name" value="LEUCINE-SPECIFIC-BINDING PROTEIN"/>
    <property type="match status" value="1"/>
</dbReference>
<reference evidence="3" key="1">
    <citation type="submission" date="2018-05" db="EMBL/GenBank/DDBJ databases">
        <authorList>
            <person name="Lanie J.A."/>
            <person name="Ng W.-L."/>
            <person name="Kazmierczak K.M."/>
            <person name="Andrzejewski T.M."/>
            <person name="Davidsen T.M."/>
            <person name="Wayne K.J."/>
            <person name="Tettelin H."/>
            <person name="Glass J.I."/>
            <person name="Rusch D."/>
            <person name="Podicherti R."/>
            <person name="Tsui H.-C.T."/>
            <person name="Winkler M.E."/>
        </authorList>
    </citation>
    <scope>NUCLEOTIDE SEQUENCE</scope>
</reference>
<dbReference type="EMBL" id="UINC01030451">
    <property type="protein sequence ID" value="SVB14874.1"/>
    <property type="molecule type" value="Genomic_DNA"/>
</dbReference>
<evidence type="ECO:0000256" key="1">
    <source>
        <dbReference type="ARBA" id="ARBA00022729"/>
    </source>
</evidence>
<protein>
    <recommendedName>
        <fullName evidence="2">Leucine-binding protein domain-containing protein</fullName>
    </recommendedName>
</protein>
<dbReference type="AlphaFoldDB" id="A0A382BMF7"/>
<dbReference type="Pfam" id="PF13458">
    <property type="entry name" value="Peripla_BP_6"/>
    <property type="match status" value="1"/>
</dbReference>
<evidence type="ECO:0000259" key="2">
    <source>
        <dbReference type="Pfam" id="PF13458"/>
    </source>
</evidence>
<proteinExistence type="predicted"/>
<dbReference type="InterPro" id="IPR028082">
    <property type="entry name" value="Peripla_BP_I"/>
</dbReference>
<feature type="non-terminal residue" evidence="3">
    <location>
        <position position="280"/>
    </location>
</feature>
<evidence type="ECO:0000313" key="3">
    <source>
        <dbReference type="EMBL" id="SVB14874.1"/>
    </source>
</evidence>
<organism evidence="3">
    <name type="scientific">marine metagenome</name>
    <dbReference type="NCBI Taxonomy" id="408172"/>
    <lineage>
        <taxon>unclassified sequences</taxon>
        <taxon>metagenomes</taxon>
        <taxon>ecological metagenomes</taxon>
    </lineage>
</organism>
<sequence>MPVSLTGQFQSQGQQALAGLQAWARDANSKNPDSFSVLHYDDASDRATVREVTRRLIVDDRVDILIGPYSSVLTSAAAEVAESQNKLLWNQGGASDNVYRREYCWIVGILTPASRYLAGLLPLVRQADPSASKVALLRASTGEFPKAVCSGVAEAADDLGFSIVLTTDFPASTKRFTDVLRELKAAQPDMVVVVGRIQDDFDLARQLAESGINAGTVVAVAAGIQGFQDDLGSLAERFVGPSQWEADAHYEPDFGPTCEQVVASFQRDGHSHVDYTMAQA</sequence>